<protein>
    <submittedName>
        <fullName evidence="1">Uncharacterized protein</fullName>
    </submittedName>
</protein>
<organism evidence="2">
    <name type="scientific">Camponotus floridanus</name>
    <name type="common">Florida carpenter ant</name>
    <dbReference type="NCBI Taxonomy" id="104421"/>
    <lineage>
        <taxon>Eukaryota</taxon>
        <taxon>Metazoa</taxon>
        <taxon>Ecdysozoa</taxon>
        <taxon>Arthropoda</taxon>
        <taxon>Hexapoda</taxon>
        <taxon>Insecta</taxon>
        <taxon>Pterygota</taxon>
        <taxon>Neoptera</taxon>
        <taxon>Endopterygota</taxon>
        <taxon>Hymenoptera</taxon>
        <taxon>Apocrita</taxon>
        <taxon>Aculeata</taxon>
        <taxon>Formicoidea</taxon>
        <taxon>Formicidae</taxon>
        <taxon>Formicinae</taxon>
        <taxon>Camponotus</taxon>
    </lineage>
</organism>
<sequence>MDDKGEDTLFKVRSSLRCRSRFFPTTIDGVAHVTTVTSNGRDRGDKSLRWRILIFDFRGFWSKSALTQALMPMQHGVGIKRRLSGPAPGSTAILSVKLTCEFPRIALRKCDARMSDCHCD</sequence>
<reference evidence="1 2" key="1">
    <citation type="journal article" date="2010" name="Science">
        <title>Genomic comparison of the ants Camponotus floridanus and Harpegnathos saltator.</title>
        <authorList>
            <person name="Bonasio R."/>
            <person name="Zhang G."/>
            <person name="Ye C."/>
            <person name="Mutti N.S."/>
            <person name="Fang X."/>
            <person name="Qin N."/>
            <person name="Donahue G."/>
            <person name="Yang P."/>
            <person name="Li Q."/>
            <person name="Li C."/>
            <person name="Zhang P."/>
            <person name="Huang Z."/>
            <person name="Berger S.L."/>
            <person name="Reinberg D."/>
            <person name="Wang J."/>
            <person name="Liebig J."/>
        </authorList>
    </citation>
    <scope>NUCLEOTIDE SEQUENCE [LARGE SCALE GENOMIC DNA]</scope>
    <source>
        <strain evidence="2">C129</strain>
    </source>
</reference>
<dbReference type="InParanoid" id="E2AKI1"/>
<gene>
    <name evidence="1" type="ORF">EAG_14528</name>
</gene>
<name>E2AKI1_CAMFO</name>
<evidence type="ECO:0000313" key="1">
    <source>
        <dbReference type="EMBL" id="EFN66032.1"/>
    </source>
</evidence>
<accession>E2AKI1</accession>
<dbReference type="AlphaFoldDB" id="E2AKI1"/>
<proteinExistence type="predicted"/>
<keyword evidence="2" id="KW-1185">Reference proteome</keyword>
<evidence type="ECO:0000313" key="2">
    <source>
        <dbReference type="Proteomes" id="UP000000311"/>
    </source>
</evidence>
<dbReference type="EMBL" id="GL440281">
    <property type="protein sequence ID" value="EFN66032.1"/>
    <property type="molecule type" value="Genomic_DNA"/>
</dbReference>
<dbReference type="Proteomes" id="UP000000311">
    <property type="component" value="Unassembled WGS sequence"/>
</dbReference>